<evidence type="ECO:0000256" key="3">
    <source>
        <dbReference type="SAM" id="Coils"/>
    </source>
</evidence>
<dbReference type="RefSeq" id="WP_338599452.1">
    <property type="nucleotide sequence ID" value="NZ_CP146016.1"/>
</dbReference>
<dbReference type="PANTHER" id="PTHR43080">
    <property type="entry name" value="CBS DOMAIN-CONTAINING PROTEIN CBSX3, MITOCHONDRIAL"/>
    <property type="match status" value="1"/>
</dbReference>
<dbReference type="GeneID" id="89337096"/>
<dbReference type="Proteomes" id="UP001432202">
    <property type="component" value="Chromosome"/>
</dbReference>
<proteinExistence type="predicted"/>
<dbReference type="PANTHER" id="PTHR43080:SF2">
    <property type="entry name" value="CBS DOMAIN-CONTAINING PROTEIN"/>
    <property type="match status" value="1"/>
</dbReference>
<evidence type="ECO:0000313" key="6">
    <source>
        <dbReference type="Proteomes" id="UP001432202"/>
    </source>
</evidence>
<feature type="domain" description="CBS" evidence="4">
    <location>
        <begin position="132"/>
        <end position="189"/>
    </location>
</feature>
<dbReference type="Gene3D" id="3.10.580.10">
    <property type="entry name" value="CBS-domain"/>
    <property type="match status" value="2"/>
</dbReference>
<dbReference type="AlphaFoldDB" id="A0AAX4KY61"/>
<name>A0AAX4KY61_9CREN</name>
<evidence type="ECO:0000259" key="4">
    <source>
        <dbReference type="PROSITE" id="PS51371"/>
    </source>
</evidence>
<reference evidence="5 6" key="1">
    <citation type="submission" date="2024-02" db="EMBL/GenBank/DDBJ databases">
        <title>STSV induces naive adaptation in Sulfolobus.</title>
        <authorList>
            <person name="Xiang X."/>
            <person name="Song M."/>
        </authorList>
    </citation>
    <scope>NUCLEOTIDE SEQUENCE [LARGE SCALE GENOMIC DNA]</scope>
    <source>
        <strain evidence="5 6">RT2</strain>
    </source>
</reference>
<dbReference type="CDD" id="cd04584">
    <property type="entry name" value="CBS_pair_AcuB_like"/>
    <property type="match status" value="1"/>
</dbReference>
<dbReference type="SUPFAM" id="SSF54631">
    <property type="entry name" value="CBS-domain pair"/>
    <property type="match status" value="2"/>
</dbReference>
<dbReference type="Pfam" id="PF00571">
    <property type="entry name" value="CBS"/>
    <property type="match status" value="4"/>
</dbReference>
<gene>
    <name evidence="5" type="ORF">V6M85_09965</name>
</gene>
<dbReference type="PROSITE" id="PS51371">
    <property type="entry name" value="CBS"/>
    <property type="match status" value="4"/>
</dbReference>
<feature type="domain" description="CBS" evidence="4">
    <location>
        <begin position="208"/>
        <end position="263"/>
    </location>
</feature>
<keyword evidence="6" id="KW-1185">Reference proteome</keyword>
<dbReference type="CDD" id="cd02205">
    <property type="entry name" value="CBS_pair_SF"/>
    <property type="match status" value="2"/>
</dbReference>
<dbReference type="EMBL" id="CP146016">
    <property type="protein sequence ID" value="WWQ59798.1"/>
    <property type="molecule type" value="Genomic_DNA"/>
</dbReference>
<dbReference type="Gene3D" id="3.30.160.100">
    <property type="entry name" value="Ribosome hibernation promotion factor-like"/>
    <property type="match status" value="1"/>
</dbReference>
<dbReference type="SUPFAM" id="SSF69754">
    <property type="entry name" value="Ribosome binding protein Y (YfiA homologue)"/>
    <property type="match status" value="1"/>
</dbReference>
<dbReference type="SMART" id="SM00116">
    <property type="entry name" value="CBS"/>
    <property type="match status" value="4"/>
</dbReference>
<feature type="coiled-coil region" evidence="3">
    <location>
        <begin position="346"/>
        <end position="373"/>
    </location>
</feature>
<evidence type="ECO:0000313" key="5">
    <source>
        <dbReference type="EMBL" id="WWQ59798.1"/>
    </source>
</evidence>
<keyword evidence="1 2" id="KW-0129">CBS domain</keyword>
<dbReference type="InterPro" id="IPR036567">
    <property type="entry name" value="RHF-like"/>
</dbReference>
<dbReference type="InterPro" id="IPR014651">
    <property type="entry name" value="UCP036983_2CBS_MJ1404"/>
</dbReference>
<dbReference type="InterPro" id="IPR000644">
    <property type="entry name" value="CBS_dom"/>
</dbReference>
<evidence type="ECO:0000256" key="1">
    <source>
        <dbReference type="ARBA" id="ARBA00023122"/>
    </source>
</evidence>
<feature type="domain" description="CBS" evidence="4">
    <location>
        <begin position="66"/>
        <end position="124"/>
    </location>
</feature>
<evidence type="ECO:0000256" key="2">
    <source>
        <dbReference type="PROSITE-ProRule" id="PRU00703"/>
    </source>
</evidence>
<dbReference type="InterPro" id="IPR046342">
    <property type="entry name" value="CBS_dom_sf"/>
</dbReference>
<dbReference type="PIRSF" id="PIRSF036983">
    <property type="entry name" value="UCP_2CBS_MJ1404"/>
    <property type="match status" value="1"/>
</dbReference>
<sequence length="380" mass="43467">MIDSTLITKPQYVAHSMDKLSDIISKMKEYKMWTVPVVKEKKLLGLISYKDLLSRRVSLETKAINLMSPSVTVQVDEDINRLIARFYTTKARVIPVVNEKKEFLGLITRESLLSYLLKADEIPENKNAREYMSSPATTIEENDSIARARWLMIRDNISRLPVTKEYKLTGIVSARDIVDSLYSASGRKRESIMKDEERIMAMPVKEIMKYPVITANGKEPLTEVASKLLKFRISGMPVMEGDRLSGVISGLDIIKAVAERMQLSMPIEAKIPQELKSNLDFKANIDDILERYLSKIERLTDVINFRVSFKKEMRSKEGNKQLYTATVRVTTKIGDYVAKDTDWEPVVALKNAVEKIEERILRKIRKIEESNKKGIKAEEA</sequence>
<accession>A0AAX4KY61</accession>
<keyword evidence="3" id="KW-0175">Coiled coil</keyword>
<organism evidence="5 6">
    <name type="scientific">Sulfolobus tengchongensis</name>
    <dbReference type="NCBI Taxonomy" id="207809"/>
    <lineage>
        <taxon>Archaea</taxon>
        <taxon>Thermoproteota</taxon>
        <taxon>Thermoprotei</taxon>
        <taxon>Sulfolobales</taxon>
        <taxon>Sulfolobaceae</taxon>
        <taxon>Sulfolobus</taxon>
    </lineage>
</organism>
<dbReference type="InterPro" id="IPR051257">
    <property type="entry name" value="Diverse_CBS-Domain"/>
</dbReference>
<feature type="domain" description="CBS" evidence="4">
    <location>
        <begin position="7"/>
        <end position="64"/>
    </location>
</feature>
<protein>
    <submittedName>
        <fullName evidence="5">CBS domain-containing protein</fullName>
    </submittedName>
</protein>